<keyword evidence="2" id="KW-1185">Reference proteome</keyword>
<sequence length="69" mass="7695">MVDRGTTRSRADAAMAARVEDALKIVEADGIHPALEYMEEAGVPRDIALRVLCAPNFHRHGDERRRGPR</sequence>
<accession>A0A562RFG9</accession>
<dbReference type="AlphaFoldDB" id="A0A562RFG9"/>
<organism evidence="1 2">
    <name type="scientific">Pseudoduganella lurida</name>
    <dbReference type="NCBI Taxonomy" id="1036180"/>
    <lineage>
        <taxon>Bacteria</taxon>
        <taxon>Pseudomonadati</taxon>
        <taxon>Pseudomonadota</taxon>
        <taxon>Betaproteobacteria</taxon>
        <taxon>Burkholderiales</taxon>
        <taxon>Oxalobacteraceae</taxon>
        <taxon>Telluria group</taxon>
        <taxon>Pseudoduganella</taxon>
    </lineage>
</organism>
<evidence type="ECO:0000313" key="2">
    <source>
        <dbReference type="Proteomes" id="UP000318431"/>
    </source>
</evidence>
<reference evidence="1 2" key="1">
    <citation type="journal article" date="2015" name="Stand. Genomic Sci.">
        <title>Genomic Encyclopedia of Bacterial and Archaeal Type Strains, Phase III: the genomes of soil and plant-associated and newly described type strains.</title>
        <authorList>
            <person name="Whitman W.B."/>
            <person name="Woyke T."/>
            <person name="Klenk H.P."/>
            <person name="Zhou Y."/>
            <person name="Lilburn T.G."/>
            <person name="Beck B.J."/>
            <person name="De Vos P."/>
            <person name="Vandamme P."/>
            <person name="Eisen J.A."/>
            <person name="Garrity G."/>
            <person name="Hugenholtz P."/>
            <person name="Kyrpides N.C."/>
        </authorList>
    </citation>
    <scope>NUCLEOTIDE SEQUENCE [LARGE SCALE GENOMIC DNA]</scope>
    <source>
        <strain evidence="1 2">CGMCC 1.10822</strain>
    </source>
</reference>
<dbReference type="EMBL" id="VLLB01000002">
    <property type="protein sequence ID" value="TWI67324.1"/>
    <property type="molecule type" value="Genomic_DNA"/>
</dbReference>
<dbReference type="Proteomes" id="UP000318431">
    <property type="component" value="Unassembled WGS sequence"/>
</dbReference>
<proteinExistence type="predicted"/>
<name>A0A562RFG9_9BURK</name>
<evidence type="ECO:0000313" key="1">
    <source>
        <dbReference type="EMBL" id="TWI67324.1"/>
    </source>
</evidence>
<comment type="caution">
    <text evidence="1">The sequence shown here is derived from an EMBL/GenBank/DDBJ whole genome shotgun (WGS) entry which is preliminary data.</text>
</comment>
<protein>
    <submittedName>
        <fullName evidence="1">Uncharacterized protein</fullName>
    </submittedName>
</protein>
<gene>
    <name evidence="1" type="ORF">IP91_01437</name>
</gene>